<proteinExistence type="predicted"/>
<organism evidence="2">
    <name type="scientific">Edafosvirus sp</name>
    <dbReference type="NCBI Taxonomy" id="2487765"/>
    <lineage>
        <taxon>Viruses</taxon>
        <taxon>Varidnaviria</taxon>
        <taxon>Bamfordvirae</taxon>
        <taxon>Nucleocytoviricota</taxon>
        <taxon>Megaviricetes</taxon>
        <taxon>Imitervirales</taxon>
        <taxon>Mimiviridae</taxon>
        <taxon>Klosneuvirinae</taxon>
    </lineage>
</organism>
<dbReference type="Pfam" id="PF10686">
    <property type="entry name" value="YAcAr"/>
    <property type="match status" value="1"/>
</dbReference>
<dbReference type="InterPro" id="IPR019627">
    <property type="entry name" value="YAcAr"/>
</dbReference>
<feature type="domain" description="YspA cpYpsA-related SLOG" evidence="1">
    <location>
        <begin position="13"/>
        <end position="71"/>
    </location>
</feature>
<accession>A0A3G4ZY20</accession>
<sequence length="121" mass="13763">MVNEKHVGIVGYRDYHNYNEFCKIIKEWILKNGNIDMIISGGCKGTDTLAEKYAKENNIPIKLFLPDWDKYGDSAGPIRNKEIVNSSTHLIALPSKKSKGTYTTIQMAKKKKIPIMEKCID</sequence>
<gene>
    <name evidence="2" type="ORF">Edafosvirus46_3</name>
</gene>
<dbReference type="Gene3D" id="3.40.50.450">
    <property type="match status" value="1"/>
</dbReference>
<name>A0A3G4ZY20_9VIRU</name>
<dbReference type="EMBL" id="MK072111">
    <property type="protein sequence ID" value="AYV78901.1"/>
    <property type="molecule type" value="Genomic_DNA"/>
</dbReference>
<dbReference type="SUPFAM" id="SSF102405">
    <property type="entry name" value="MCP/YpsA-like"/>
    <property type="match status" value="1"/>
</dbReference>
<evidence type="ECO:0000259" key="1">
    <source>
        <dbReference type="Pfam" id="PF10686"/>
    </source>
</evidence>
<reference evidence="2" key="1">
    <citation type="submission" date="2018-10" db="EMBL/GenBank/DDBJ databases">
        <title>Hidden diversity of soil giant viruses.</title>
        <authorList>
            <person name="Schulz F."/>
            <person name="Alteio L."/>
            <person name="Goudeau D."/>
            <person name="Ryan E.M."/>
            <person name="Malmstrom R.R."/>
            <person name="Blanchard J."/>
            <person name="Woyke T."/>
        </authorList>
    </citation>
    <scope>NUCLEOTIDE SEQUENCE</scope>
    <source>
        <strain evidence="2">EDV1</strain>
    </source>
</reference>
<evidence type="ECO:0000313" key="2">
    <source>
        <dbReference type="EMBL" id="AYV78901.1"/>
    </source>
</evidence>
<protein>
    <recommendedName>
        <fullName evidence="1">YspA cpYpsA-related SLOG domain-containing protein</fullName>
    </recommendedName>
</protein>